<dbReference type="PIRSF" id="PIRSF000505">
    <property type="entry name" value="EPSPS"/>
    <property type="match status" value="1"/>
</dbReference>
<feature type="binding site" evidence="7">
    <location>
        <position position="332"/>
    </location>
    <ligand>
        <name>phosphoenolpyruvate</name>
        <dbReference type="ChEBI" id="CHEBI:58702"/>
    </ligand>
</feature>
<dbReference type="InterPro" id="IPR006264">
    <property type="entry name" value="EPSP_synthase"/>
</dbReference>
<evidence type="ECO:0000256" key="2">
    <source>
        <dbReference type="ARBA" id="ARBA00009948"/>
    </source>
</evidence>
<dbReference type="Gene3D" id="3.65.10.10">
    <property type="entry name" value="Enolpyruvate transferase domain"/>
    <property type="match status" value="2"/>
</dbReference>
<accession>A0ABT2Y4Q9</accession>
<keyword evidence="10" id="KW-1185">Reference proteome</keyword>
<dbReference type="InterPro" id="IPR013792">
    <property type="entry name" value="RNA3'P_cycl/enolpyr_Trfase_a/b"/>
</dbReference>
<dbReference type="SUPFAM" id="SSF55205">
    <property type="entry name" value="EPT/RTPC-like"/>
    <property type="match status" value="1"/>
</dbReference>
<dbReference type="CDD" id="cd01556">
    <property type="entry name" value="EPSP_synthase"/>
    <property type="match status" value="1"/>
</dbReference>
<dbReference type="GO" id="GO:0003866">
    <property type="term" value="F:3-phosphoshikimate 1-carboxyvinyltransferase activity"/>
    <property type="evidence" value="ECO:0007669"/>
    <property type="project" value="UniProtKB-EC"/>
</dbReference>
<feature type="binding site" evidence="7">
    <location>
        <position position="161"/>
    </location>
    <ligand>
        <name>3-phosphoshikimate</name>
        <dbReference type="ChEBI" id="CHEBI:145989"/>
    </ligand>
</feature>
<comment type="similarity">
    <text evidence="2 7">Belongs to the EPSP synthase family.</text>
</comment>
<dbReference type="Proteomes" id="UP001177160">
    <property type="component" value="Unassembled WGS sequence"/>
</dbReference>
<evidence type="ECO:0000256" key="6">
    <source>
        <dbReference type="ARBA" id="ARBA00044633"/>
    </source>
</evidence>
<dbReference type="InterPro" id="IPR001986">
    <property type="entry name" value="Enolpyruvate_Tfrase_dom"/>
</dbReference>
<proteinExistence type="inferred from homology"/>
<feature type="binding site" evidence="7">
    <location>
        <position position="160"/>
    </location>
    <ligand>
        <name>3-phosphoshikimate</name>
        <dbReference type="ChEBI" id="CHEBI:145989"/>
    </ligand>
</feature>
<keyword evidence="4 7" id="KW-0808">Transferase</keyword>
<dbReference type="HAMAP" id="MF_00210">
    <property type="entry name" value="EPSP_synth"/>
    <property type="match status" value="1"/>
</dbReference>
<evidence type="ECO:0000256" key="1">
    <source>
        <dbReference type="ARBA" id="ARBA00004811"/>
    </source>
</evidence>
<feature type="binding site" evidence="7">
    <location>
        <position position="162"/>
    </location>
    <ligand>
        <name>phosphoenolpyruvate</name>
        <dbReference type="ChEBI" id="CHEBI:58702"/>
    </ligand>
</feature>
<comment type="caution">
    <text evidence="9">The sequence shown here is derived from an EMBL/GenBank/DDBJ whole genome shotgun (WGS) entry which is preliminary data.</text>
</comment>
<dbReference type="PANTHER" id="PTHR21090:SF5">
    <property type="entry name" value="PENTAFUNCTIONAL AROM POLYPEPTIDE"/>
    <property type="match status" value="1"/>
</dbReference>
<feature type="binding site" evidence="7">
    <location>
        <position position="117"/>
    </location>
    <ligand>
        <name>phosphoenolpyruvate</name>
        <dbReference type="ChEBI" id="CHEBI:58702"/>
    </ligand>
</feature>
<feature type="binding site" evidence="7">
    <location>
        <position position="20"/>
    </location>
    <ligand>
        <name>3-phosphoshikimate</name>
        <dbReference type="ChEBI" id="CHEBI:145989"/>
    </ligand>
</feature>
<comment type="subunit">
    <text evidence="7">Monomer.</text>
</comment>
<evidence type="ECO:0000313" key="9">
    <source>
        <dbReference type="EMBL" id="MCV2231716.1"/>
    </source>
</evidence>
<feature type="binding site" evidence="7">
    <location>
        <position position="89"/>
    </location>
    <ligand>
        <name>phosphoenolpyruvate</name>
        <dbReference type="ChEBI" id="CHEBI:58702"/>
    </ligand>
</feature>
<comment type="function">
    <text evidence="7">Catalyzes the transfer of the enolpyruvyl moiety of phosphoenolpyruvate (PEP) to the 5-hydroxyl of shikimate-3-phosphate (S3P) to produce enolpyruvyl shikimate-3-phosphate and inorganic phosphate.</text>
</comment>
<feature type="binding site" evidence="7">
    <location>
        <position position="401"/>
    </location>
    <ligand>
        <name>phosphoenolpyruvate</name>
        <dbReference type="ChEBI" id="CHEBI:58702"/>
    </ligand>
</feature>
<name>A0ABT2Y4Q9_9MOLU</name>
<comment type="catalytic activity">
    <reaction evidence="6">
        <text>3-phosphoshikimate + phosphoenolpyruvate = 5-O-(1-carboxyvinyl)-3-phosphoshikimate + phosphate</text>
        <dbReference type="Rhea" id="RHEA:21256"/>
        <dbReference type="ChEBI" id="CHEBI:43474"/>
        <dbReference type="ChEBI" id="CHEBI:57701"/>
        <dbReference type="ChEBI" id="CHEBI:58702"/>
        <dbReference type="ChEBI" id="CHEBI:145989"/>
        <dbReference type="EC" id="2.5.1.19"/>
    </reaction>
    <physiologicalReaction direction="left-to-right" evidence="6">
        <dbReference type="Rhea" id="RHEA:21257"/>
    </physiologicalReaction>
</comment>
<evidence type="ECO:0000256" key="5">
    <source>
        <dbReference type="ARBA" id="ARBA00023141"/>
    </source>
</evidence>
<keyword evidence="3 7" id="KW-0028">Amino-acid biosynthesis</keyword>
<evidence type="ECO:0000256" key="3">
    <source>
        <dbReference type="ARBA" id="ARBA00022605"/>
    </source>
</evidence>
<dbReference type="PANTHER" id="PTHR21090">
    <property type="entry name" value="AROM/DEHYDROQUINATE SYNTHASE"/>
    <property type="match status" value="1"/>
</dbReference>
<evidence type="ECO:0000256" key="4">
    <source>
        <dbReference type="ARBA" id="ARBA00022679"/>
    </source>
</evidence>
<dbReference type="EC" id="2.5.1.19" evidence="7"/>
<gene>
    <name evidence="7 9" type="primary">aroA</name>
    <name evidence="9" type="ORF">N7548_02640</name>
</gene>
<dbReference type="InterPro" id="IPR023193">
    <property type="entry name" value="EPSP_synthase_CS"/>
</dbReference>
<dbReference type="Pfam" id="PF00275">
    <property type="entry name" value="EPSP_synthase"/>
    <property type="match status" value="1"/>
</dbReference>
<comment type="caution">
    <text evidence="7">Lacks conserved residue(s) required for the propagation of feature annotation.</text>
</comment>
<comment type="pathway">
    <text evidence="1 7">Metabolic intermediate biosynthesis; chorismate biosynthesis; chorismate from D-erythrose 4-phosphate and phosphoenolpyruvate: step 6/7.</text>
</comment>
<dbReference type="InterPro" id="IPR036968">
    <property type="entry name" value="Enolpyruvate_Tfrase_sf"/>
</dbReference>
<feature type="binding site" evidence="7">
    <location>
        <position position="162"/>
    </location>
    <ligand>
        <name>3-phosphoshikimate</name>
        <dbReference type="ChEBI" id="CHEBI:145989"/>
    </ligand>
</feature>
<organism evidence="9 10">
    <name type="scientific">Paracholeplasma manati</name>
    <dbReference type="NCBI Taxonomy" id="591373"/>
    <lineage>
        <taxon>Bacteria</taxon>
        <taxon>Bacillati</taxon>
        <taxon>Mycoplasmatota</taxon>
        <taxon>Mollicutes</taxon>
        <taxon>Acholeplasmatales</taxon>
        <taxon>Acholeplasmataceae</taxon>
        <taxon>Paracholeplasma</taxon>
    </lineage>
</organism>
<evidence type="ECO:0000259" key="8">
    <source>
        <dbReference type="Pfam" id="PF00275"/>
    </source>
</evidence>
<feature type="binding site" evidence="7">
    <location>
        <position position="20"/>
    </location>
    <ligand>
        <name>phosphoenolpyruvate</name>
        <dbReference type="ChEBI" id="CHEBI:58702"/>
    </ligand>
</feature>
<keyword evidence="7" id="KW-0963">Cytoplasm</keyword>
<feature type="binding site" evidence="7">
    <location>
        <position position="328"/>
    </location>
    <ligand>
        <name>3-phosphoshikimate</name>
        <dbReference type="ChEBI" id="CHEBI:145989"/>
    </ligand>
</feature>
<dbReference type="RefSeq" id="WP_263607868.1">
    <property type="nucleotide sequence ID" value="NZ_JAOVQM010000002.1"/>
</dbReference>
<feature type="binding site" evidence="7">
    <location>
        <position position="21"/>
    </location>
    <ligand>
        <name>3-phosphoshikimate</name>
        <dbReference type="ChEBI" id="CHEBI:145989"/>
    </ligand>
</feature>
<reference evidence="9" key="1">
    <citation type="submission" date="2022-09" db="EMBL/GenBank/DDBJ databases">
        <title>Novel Mycoplasma species identified in domestic and wild animals.</title>
        <authorList>
            <person name="Volokhov D.V."/>
            <person name="Furtak V.A."/>
            <person name="Zagorodnyaya T.A."/>
        </authorList>
    </citation>
    <scope>NUCLEOTIDE SEQUENCE</scope>
    <source>
        <strain evidence="9">Oakley</strain>
    </source>
</reference>
<feature type="domain" description="Enolpyruvate transferase" evidence="8">
    <location>
        <begin position="11"/>
        <end position="408"/>
    </location>
</feature>
<feature type="binding site" evidence="7">
    <location>
        <position position="375"/>
    </location>
    <ligand>
        <name>phosphoenolpyruvate</name>
        <dbReference type="ChEBI" id="CHEBI:58702"/>
    </ligand>
</feature>
<protein>
    <recommendedName>
        <fullName evidence="7">3-phosphoshikimate 1-carboxyvinyltransferase</fullName>
        <ecNumber evidence="7">2.5.1.19</ecNumber>
    </recommendedName>
    <alternativeName>
        <fullName evidence="7">5-enolpyruvylshikimate-3-phosphate synthase</fullName>
        <shortName evidence="7">EPSP synthase</shortName>
        <shortName evidence="7">EPSPS</shortName>
    </alternativeName>
</protein>
<feature type="binding site" evidence="7">
    <location>
        <position position="301"/>
    </location>
    <ligand>
        <name>3-phosphoshikimate</name>
        <dbReference type="ChEBI" id="CHEBI:145989"/>
    </ligand>
</feature>
<feature type="active site" description="Proton acceptor" evidence="7">
    <location>
        <position position="301"/>
    </location>
</feature>
<dbReference type="EMBL" id="JAOVQM010000002">
    <property type="protein sequence ID" value="MCV2231716.1"/>
    <property type="molecule type" value="Genomic_DNA"/>
</dbReference>
<feature type="binding site" evidence="7">
    <location>
        <position position="188"/>
    </location>
    <ligand>
        <name>3-phosphoshikimate</name>
        <dbReference type="ChEBI" id="CHEBI:145989"/>
    </ligand>
</feature>
<evidence type="ECO:0000313" key="10">
    <source>
        <dbReference type="Proteomes" id="UP001177160"/>
    </source>
</evidence>
<dbReference type="PROSITE" id="PS00885">
    <property type="entry name" value="EPSP_SYNTHASE_2"/>
    <property type="match status" value="1"/>
</dbReference>
<evidence type="ECO:0000256" key="7">
    <source>
        <dbReference type="HAMAP-Rule" id="MF_00210"/>
    </source>
</evidence>
<sequence>MNVIIHKPLSEGTLEVVPSKSITHRALIAAALAEGRSLIKRPLESEDTEATINMLRALGVKIEKTPEGIVVESNGIQKPTEILFANESGSSLRFLVPVALLSEAEVTFDGKSGLRKRPISEYLKVFDQMGIEYTQFGENLPIKIKGKMVPGEYTISGNISSQFVTGLLYALPLLKSDSKLILSTPLESKDYVDMTISIQSQFGVKIEEIENGYFIKGNQKYCEKTFEVSGDFSQAAFHIVAGILGANITLSKIEQNTQQADEKILNIAKMMGADIFYENGTIKPITGITYGRVIDLSQCPDIGPIMAVLCALSEGTSHIINASRLRIKESDRITAITTELNKLGAKISETKDGMIIEGVKNFKSNMNLYSWNDHRIVMALSIAAIKTDGPIRITGAEAINKSYPTFFEDYVKLKGVISYE</sequence>
<comment type="subcellular location">
    <subcellularLocation>
        <location evidence="7">Cytoplasm</location>
    </subcellularLocation>
</comment>
<dbReference type="NCBIfam" id="TIGR01356">
    <property type="entry name" value="aroA"/>
    <property type="match status" value="1"/>
</dbReference>
<keyword evidence="5 7" id="KW-0057">Aromatic amino acid biosynthesis</keyword>
<feature type="binding site" evidence="7">
    <location>
        <position position="25"/>
    </location>
    <ligand>
        <name>3-phosphoshikimate</name>
        <dbReference type="ChEBI" id="CHEBI:145989"/>
    </ligand>
</feature>